<name>C2MBC4_9PORP</name>
<protein>
    <submittedName>
        <fullName evidence="1">Uncharacterized protein</fullName>
    </submittedName>
</protein>
<sequence length="38" mass="4179">MAQLSDDLIQGYLGYQYGKDDLPLSAVQKDELPAMSCT</sequence>
<comment type="caution">
    <text evidence="1">The sequence shown here is derived from an EMBL/GenBank/DDBJ whole genome shotgun (WGS) entry which is preliminary data.</text>
</comment>
<evidence type="ECO:0000313" key="1">
    <source>
        <dbReference type="EMBL" id="EEK16978.1"/>
    </source>
</evidence>
<accession>C2MBC4</accession>
<evidence type="ECO:0000313" key="2">
    <source>
        <dbReference type="Proteomes" id="UP000003303"/>
    </source>
</evidence>
<organism evidence="1 2">
    <name type="scientific">Porphyromonas uenonis 60-3</name>
    <dbReference type="NCBI Taxonomy" id="596327"/>
    <lineage>
        <taxon>Bacteria</taxon>
        <taxon>Pseudomonadati</taxon>
        <taxon>Bacteroidota</taxon>
        <taxon>Bacteroidia</taxon>
        <taxon>Bacteroidales</taxon>
        <taxon>Porphyromonadaceae</taxon>
        <taxon>Porphyromonas</taxon>
    </lineage>
</organism>
<dbReference type="Proteomes" id="UP000003303">
    <property type="component" value="Unassembled WGS sequence"/>
</dbReference>
<dbReference type="AlphaFoldDB" id="C2MBC4"/>
<keyword evidence="2" id="KW-1185">Reference proteome</keyword>
<reference evidence="1 2" key="1">
    <citation type="submission" date="2009-04" db="EMBL/GenBank/DDBJ databases">
        <authorList>
            <person name="Sebastian Y."/>
            <person name="Madupu R."/>
            <person name="Durkin A.S."/>
            <person name="Torralba M."/>
            <person name="Methe B."/>
            <person name="Sutton G.G."/>
            <person name="Strausberg R.L."/>
            <person name="Nelson K.E."/>
        </authorList>
    </citation>
    <scope>NUCLEOTIDE SEQUENCE [LARGE SCALE GENOMIC DNA]</scope>
    <source>
        <strain evidence="1 2">60-3</strain>
    </source>
</reference>
<proteinExistence type="predicted"/>
<gene>
    <name evidence="1" type="ORF">PORUE0001_1954</name>
</gene>
<dbReference type="EMBL" id="ACLR01000122">
    <property type="protein sequence ID" value="EEK16978.1"/>
    <property type="molecule type" value="Genomic_DNA"/>
</dbReference>